<reference evidence="3 4" key="1">
    <citation type="submission" date="2023-11" db="EMBL/GenBank/DDBJ databases">
        <title>Lentzea sokolovensis, sp. nov., Lentzea kristufkii, sp. nov., and Lentzea miocenensis, sp. nov., rare actinobacteria from Sokolov Coal Basin, Miocene lacustrine sediment, Czech Republic.</title>
        <authorList>
            <person name="Lara A."/>
            <person name="Kotroba L."/>
            <person name="Nouioui I."/>
            <person name="Neumann-Schaal M."/>
            <person name="Mast Y."/>
            <person name="Chronakova A."/>
        </authorList>
    </citation>
    <scope>NUCLEOTIDE SEQUENCE [LARGE SCALE GENOMIC DNA]</scope>
    <source>
        <strain evidence="3 4">BCCO 10_0061</strain>
    </source>
</reference>
<dbReference type="SUPFAM" id="SSF142338">
    <property type="entry name" value="CofD-like"/>
    <property type="match status" value="1"/>
</dbReference>
<dbReference type="EC" id="2.7.8.28" evidence="3"/>
<evidence type="ECO:0000256" key="1">
    <source>
        <dbReference type="ARBA" id="ARBA00022679"/>
    </source>
</evidence>
<keyword evidence="2" id="KW-0460">Magnesium</keyword>
<protein>
    <submittedName>
        <fullName evidence="3">2-phospho-L-lactate transferase</fullName>
        <ecNumber evidence="3">2.7.8.28</ecNumber>
    </submittedName>
</protein>
<dbReference type="Gene3D" id="3.40.50.10680">
    <property type="entry name" value="CofD-like domains"/>
    <property type="match status" value="1"/>
</dbReference>
<accession>A0ABU4UUP3</accession>
<dbReference type="CDD" id="cd07186">
    <property type="entry name" value="CofD_like"/>
    <property type="match status" value="1"/>
</dbReference>
<evidence type="ECO:0000313" key="3">
    <source>
        <dbReference type="EMBL" id="MDX8142877.1"/>
    </source>
</evidence>
<organism evidence="3 4">
    <name type="scientific">Lentzea sokolovensis</name>
    <dbReference type="NCBI Taxonomy" id="3095429"/>
    <lineage>
        <taxon>Bacteria</taxon>
        <taxon>Bacillati</taxon>
        <taxon>Actinomycetota</taxon>
        <taxon>Actinomycetes</taxon>
        <taxon>Pseudonocardiales</taxon>
        <taxon>Pseudonocardiaceae</taxon>
        <taxon>Lentzea</taxon>
    </lineage>
</organism>
<keyword evidence="4" id="KW-1185">Reference proteome</keyword>
<dbReference type="HAMAP" id="MF_01257">
    <property type="entry name" value="CofD"/>
    <property type="match status" value="1"/>
</dbReference>
<dbReference type="PANTHER" id="PTHR43007">
    <property type="entry name" value="2-PHOSPHO-L-LACTATE TRANSFERASE"/>
    <property type="match status" value="1"/>
</dbReference>
<dbReference type="InterPro" id="IPR002882">
    <property type="entry name" value="CofD"/>
</dbReference>
<dbReference type="Gene3D" id="1.10.8.240">
    <property type="entry name" value="CofD-like domain"/>
    <property type="match status" value="1"/>
</dbReference>
<dbReference type="Proteomes" id="UP001285352">
    <property type="component" value="Unassembled WGS sequence"/>
</dbReference>
<evidence type="ECO:0000313" key="4">
    <source>
        <dbReference type="Proteomes" id="UP001285352"/>
    </source>
</evidence>
<name>A0ABU4UUP3_9PSEU</name>
<dbReference type="PANTHER" id="PTHR43007:SF1">
    <property type="entry name" value="2-PHOSPHO-L-LACTATE TRANSFERASE"/>
    <property type="match status" value="1"/>
</dbReference>
<gene>
    <name evidence="3" type="primary">cofD</name>
    <name evidence="3" type="ORF">SK854_12190</name>
</gene>
<evidence type="ECO:0000256" key="2">
    <source>
        <dbReference type="ARBA" id="ARBA00022842"/>
    </source>
</evidence>
<dbReference type="EMBL" id="JAXAVU010000006">
    <property type="protein sequence ID" value="MDX8142877.1"/>
    <property type="molecule type" value="Genomic_DNA"/>
</dbReference>
<dbReference type="Pfam" id="PF01933">
    <property type="entry name" value="CofD"/>
    <property type="match status" value="1"/>
</dbReference>
<keyword evidence="1 3" id="KW-0808">Transferase</keyword>
<sequence>MKVVALVGGVGGARFLQGLNALGADVTAVVNTGDDVWMHGLRITPDLDTCMYTLGGGIDTERGWGRADESWTVKEELAAYGAEPTWFGLGDRDIATHLVRTRMLRAGYPLSAVAEALCDRWKPGVKLLPMSDDRVETHVVVELEGETKAIHFQEWWVKHRAALPAKSFAFVGAETATAGPGVLEAIAEADAVILAPSNPVVSIGTILSVPGVRDALRKTEAGVVGLSPIIGGKPLRGMADACLDAIGVETSAEAVGRHYGSRKCSDGILDAWLVHTGDRADVPGVAVRAVPLLMSDVDATAQMARAALDLAGVEVD</sequence>
<comment type="caution">
    <text evidence="3">The sequence shown here is derived from an EMBL/GenBank/DDBJ whole genome shotgun (WGS) entry which is preliminary data.</text>
</comment>
<dbReference type="RefSeq" id="WP_319975170.1">
    <property type="nucleotide sequence ID" value="NZ_JAXAVU010000006.1"/>
</dbReference>
<dbReference type="InterPro" id="IPR010115">
    <property type="entry name" value="FbiA/CofD"/>
</dbReference>
<reference evidence="3 4" key="2">
    <citation type="submission" date="2023-11" db="EMBL/GenBank/DDBJ databases">
        <authorList>
            <person name="Lara A.C."/>
            <person name="Chronakova A."/>
        </authorList>
    </citation>
    <scope>NUCLEOTIDE SEQUENCE [LARGE SCALE GENOMIC DNA]</scope>
    <source>
        <strain evidence="3 4">BCCO 10_0061</strain>
    </source>
</reference>
<dbReference type="InterPro" id="IPR038136">
    <property type="entry name" value="CofD-like_dom_sf"/>
</dbReference>
<dbReference type="NCBIfam" id="TIGR01819">
    <property type="entry name" value="F420_cofD"/>
    <property type="match status" value="1"/>
</dbReference>
<dbReference type="GO" id="GO:0043743">
    <property type="term" value="F:LPPG:FO 2-phospho-L-lactate transferase activity"/>
    <property type="evidence" value="ECO:0007669"/>
    <property type="project" value="UniProtKB-EC"/>
</dbReference>
<proteinExistence type="inferred from homology"/>